<dbReference type="AlphaFoldDB" id="A0A0Q3EUW8"/>
<reference evidence="3" key="2">
    <citation type="submission" date="2017-06" db="EMBL/GenBank/DDBJ databases">
        <title>WGS assembly of Brachypodium distachyon.</title>
        <authorList>
            <consortium name="The International Brachypodium Initiative"/>
            <person name="Lucas S."/>
            <person name="Harmon-Smith M."/>
            <person name="Lail K."/>
            <person name="Tice H."/>
            <person name="Grimwood J."/>
            <person name="Bruce D."/>
            <person name="Barry K."/>
            <person name="Shu S."/>
            <person name="Lindquist E."/>
            <person name="Wang M."/>
            <person name="Pitluck S."/>
            <person name="Vogel J.P."/>
            <person name="Garvin D.F."/>
            <person name="Mockler T.C."/>
            <person name="Schmutz J."/>
            <person name="Rokhsar D."/>
            <person name="Bevan M.W."/>
        </authorList>
    </citation>
    <scope>NUCLEOTIDE SEQUENCE</scope>
    <source>
        <strain evidence="3">Bd21</strain>
    </source>
</reference>
<evidence type="ECO:0000313" key="3">
    <source>
        <dbReference type="EMBL" id="KQJ91294.1"/>
    </source>
</evidence>
<dbReference type="InParanoid" id="A0A0Q3EUW8"/>
<reference evidence="3 4" key="1">
    <citation type="journal article" date="2010" name="Nature">
        <title>Genome sequencing and analysis of the model grass Brachypodium distachyon.</title>
        <authorList>
            <consortium name="International Brachypodium Initiative"/>
        </authorList>
    </citation>
    <scope>NUCLEOTIDE SEQUENCE [LARGE SCALE GENOMIC DNA]</scope>
    <source>
        <strain evidence="3 4">Bd21</strain>
    </source>
</reference>
<dbReference type="InterPro" id="IPR011676">
    <property type="entry name" value="DUF1618"/>
</dbReference>
<gene>
    <name evidence="3" type="ORF">BRADI_4g36895v3</name>
</gene>
<evidence type="ECO:0000256" key="1">
    <source>
        <dbReference type="SAM" id="MobiDB-lite"/>
    </source>
</evidence>
<feature type="domain" description="DUF1618" evidence="2">
    <location>
        <begin position="199"/>
        <end position="342"/>
    </location>
</feature>
<sequence length="447" mass="49560">MESDNPAHRMFWHHPPAHPTDDDEDSSPPESILLDATAYLDGRTNASTARCVTRSGHAIALTFWIASPPRVSYFTVHHPAPPCWPSCPASSAPTATSPSSAFCPPPPPPNPTVRRRLFLFNDLGQVGLLRRRGGLFAVAALSDAVPYLRGHYTLHLFDSMTCAWSTTPMRVEPTRLHGCSYSYRSATSVIAVGGSSIGWVDLSNKGILVCDVLRRDERGGDVLRHIRLPCTLSLHVAIGALSPSSQRGIAVVQGGIINTYDSLDWQAAIWTWTGPEKKWCLDCSLRASEITVDDSFSHLLPVPKPRSRRRGDEAMETTEPATLSRLHVGYPALSLHEDGVVYFMAKVDHLDGEAWMLAVDMRNKTLEEVAGFSTKRCLALGFRCPCLQYRQSSMSKHLAGIEVEEDDSLGTELTEEASWTEVSHKKKSCSRIVIHNKRLRNVYYEWD</sequence>
<dbReference type="Proteomes" id="UP000008810">
    <property type="component" value="Chromosome 4"/>
</dbReference>
<evidence type="ECO:0000259" key="2">
    <source>
        <dbReference type="Pfam" id="PF07762"/>
    </source>
</evidence>
<feature type="region of interest" description="Disordered" evidence="1">
    <location>
        <begin position="1"/>
        <end position="30"/>
    </location>
</feature>
<reference evidence="4" key="3">
    <citation type="submission" date="2018-08" db="UniProtKB">
        <authorList>
            <consortium name="EnsemblPlants"/>
        </authorList>
    </citation>
    <scope>IDENTIFICATION</scope>
    <source>
        <strain evidence="4">cv. Bd21</strain>
    </source>
</reference>
<dbReference type="PANTHER" id="PTHR33074:SF57">
    <property type="entry name" value="DUF1618 DOMAIN-CONTAINING PROTEIN"/>
    <property type="match status" value="1"/>
</dbReference>
<protein>
    <recommendedName>
        <fullName evidence="2">DUF1618 domain-containing protein</fullName>
    </recommendedName>
</protein>
<dbReference type="PANTHER" id="PTHR33074">
    <property type="entry name" value="EXPRESSED PROTEIN-RELATED"/>
    <property type="match status" value="1"/>
</dbReference>
<dbReference type="OrthoDB" id="10279552at2759"/>
<keyword evidence="5" id="KW-1185">Reference proteome</keyword>
<evidence type="ECO:0000313" key="5">
    <source>
        <dbReference type="Proteomes" id="UP000008810"/>
    </source>
</evidence>
<accession>A0A0Q3EUW8</accession>
<dbReference type="STRING" id="15368.A0A0Q3EUW8"/>
<dbReference type="EnsemblPlants" id="KQJ91294">
    <property type="protein sequence ID" value="KQJ91294"/>
    <property type="gene ID" value="BRADI_4g36895v3"/>
</dbReference>
<evidence type="ECO:0000313" key="4">
    <source>
        <dbReference type="EnsemblPlants" id="KQJ91294"/>
    </source>
</evidence>
<organism evidence="3">
    <name type="scientific">Brachypodium distachyon</name>
    <name type="common">Purple false brome</name>
    <name type="synonym">Trachynia distachya</name>
    <dbReference type="NCBI Taxonomy" id="15368"/>
    <lineage>
        <taxon>Eukaryota</taxon>
        <taxon>Viridiplantae</taxon>
        <taxon>Streptophyta</taxon>
        <taxon>Embryophyta</taxon>
        <taxon>Tracheophyta</taxon>
        <taxon>Spermatophyta</taxon>
        <taxon>Magnoliopsida</taxon>
        <taxon>Liliopsida</taxon>
        <taxon>Poales</taxon>
        <taxon>Poaceae</taxon>
        <taxon>BOP clade</taxon>
        <taxon>Pooideae</taxon>
        <taxon>Stipodae</taxon>
        <taxon>Brachypodieae</taxon>
        <taxon>Brachypodium</taxon>
    </lineage>
</organism>
<dbReference type="EMBL" id="CM000883">
    <property type="protein sequence ID" value="KQJ91294.1"/>
    <property type="molecule type" value="Genomic_DNA"/>
</dbReference>
<name>A0A0Q3EUW8_BRADI</name>
<dbReference type="Pfam" id="PF07762">
    <property type="entry name" value="DUF1618"/>
    <property type="match status" value="1"/>
</dbReference>
<proteinExistence type="predicted"/>
<dbReference type="Gramene" id="KQJ91294">
    <property type="protein sequence ID" value="KQJ91294"/>
    <property type="gene ID" value="BRADI_4g36895v3"/>
</dbReference>